<keyword evidence="3" id="KW-0804">Transcription</keyword>
<feature type="domain" description="HTH asnC-type" evidence="4">
    <location>
        <begin position="10"/>
        <end position="71"/>
    </location>
</feature>
<keyword evidence="2" id="KW-0238">DNA-binding</keyword>
<dbReference type="EMBL" id="CP152276">
    <property type="protein sequence ID" value="XAE42791.1"/>
    <property type="molecule type" value="Genomic_DNA"/>
</dbReference>
<keyword evidence="1" id="KW-0805">Transcription regulation</keyword>
<keyword evidence="6" id="KW-1185">Reference proteome</keyword>
<dbReference type="InterPro" id="IPR036390">
    <property type="entry name" value="WH_DNA-bd_sf"/>
</dbReference>
<reference evidence="5 6" key="1">
    <citation type="submission" date="2024-04" db="EMBL/GenBank/DDBJ databases">
        <title>Complete genome sequence of Nguyenibacter vanlangesis HBCM-1154, a strain capable of nitrogen fixation, IAA production, and phosphorus solubilization isolated from sugarcane soil.</title>
        <authorList>
            <person name="MY HANH P."/>
        </authorList>
    </citation>
    <scope>NUCLEOTIDE SEQUENCE [LARGE SCALE GENOMIC DNA]</scope>
    <source>
        <strain evidence="5 6">HBCM 1154</strain>
    </source>
</reference>
<dbReference type="Gene3D" id="1.10.10.10">
    <property type="entry name" value="Winged helix-like DNA-binding domain superfamily/Winged helix DNA-binding domain"/>
    <property type="match status" value="1"/>
</dbReference>
<evidence type="ECO:0000256" key="3">
    <source>
        <dbReference type="ARBA" id="ARBA00023163"/>
    </source>
</evidence>
<proteinExistence type="predicted"/>
<evidence type="ECO:0000313" key="6">
    <source>
        <dbReference type="Proteomes" id="UP001449795"/>
    </source>
</evidence>
<dbReference type="CDD" id="cd00090">
    <property type="entry name" value="HTH_ARSR"/>
    <property type="match status" value="1"/>
</dbReference>
<organism evidence="5 6">
    <name type="scientific">Nguyenibacter vanlangensis</name>
    <dbReference type="NCBI Taxonomy" id="1216886"/>
    <lineage>
        <taxon>Bacteria</taxon>
        <taxon>Pseudomonadati</taxon>
        <taxon>Pseudomonadota</taxon>
        <taxon>Alphaproteobacteria</taxon>
        <taxon>Acetobacterales</taxon>
        <taxon>Acetobacteraceae</taxon>
        <taxon>Nguyenibacter</taxon>
    </lineage>
</organism>
<dbReference type="Proteomes" id="UP001449795">
    <property type="component" value="Chromosome"/>
</dbReference>
<dbReference type="PRINTS" id="PR00033">
    <property type="entry name" value="HTHASNC"/>
</dbReference>
<gene>
    <name evidence="5" type="ORF">AAC691_21595</name>
</gene>
<dbReference type="RefSeq" id="WP_342628425.1">
    <property type="nucleotide sequence ID" value="NZ_CP152276.1"/>
</dbReference>
<dbReference type="Pfam" id="PF13412">
    <property type="entry name" value="HTH_24"/>
    <property type="match status" value="1"/>
</dbReference>
<dbReference type="SMART" id="SM00344">
    <property type="entry name" value="HTH_ASNC"/>
    <property type="match status" value="1"/>
</dbReference>
<evidence type="ECO:0000256" key="1">
    <source>
        <dbReference type="ARBA" id="ARBA00023015"/>
    </source>
</evidence>
<name>A0ABZ3D5R7_9PROT</name>
<accession>A0ABZ3D5R7</accession>
<dbReference type="PANTHER" id="PTHR30154">
    <property type="entry name" value="LEUCINE-RESPONSIVE REGULATORY PROTEIN"/>
    <property type="match status" value="1"/>
</dbReference>
<dbReference type="SUPFAM" id="SSF46785">
    <property type="entry name" value="Winged helix' DNA-binding domain"/>
    <property type="match status" value="1"/>
</dbReference>
<evidence type="ECO:0000256" key="2">
    <source>
        <dbReference type="ARBA" id="ARBA00023125"/>
    </source>
</evidence>
<evidence type="ECO:0000259" key="4">
    <source>
        <dbReference type="PROSITE" id="PS50956"/>
    </source>
</evidence>
<dbReference type="InterPro" id="IPR000485">
    <property type="entry name" value="AsnC-type_HTH_dom"/>
</dbReference>
<dbReference type="InterPro" id="IPR011991">
    <property type="entry name" value="ArsR-like_HTH"/>
</dbReference>
<sequence>MMEDAARSDLDRTDRAILNHLAANGRLPISDLAPLVNQSAATCFRRVQRLVERGVILRFSAILDSAKVGRGALVLVGVNLDSLDKANILAFESAVRALDILIDYYLGLRNGKAYETGAGDITPASDNGPLAIGEFWNQRDSGQDRLFMPGHTGCSPGHIPKKSGWSSGRASCLLRLRYDCQERASYSVS</sequence>
<evidence type="ECO:0000313" key="5">
    <source>
        <dbReference type="EMBL" id="XAE42791.1"/>
    </source>
</evidence>
<dbReference type="InterPro" id="IPR036388">
    <property type="entry name" value="WH-like_DNA-bd_sf"/>
</dbReference>
<protein>
    <submittedName>
        <fullName evidence="5">Lrp/AsnC family transcriptional regulator</fullName>
    </submittedName>
</protein>
<dbReference type="InterPro" id="IPR019888">
    <property type="entry name" value="Tscrpt_reg_AsnC-like"/>
</dbReference>
<dbReference type="PANTHER" id="PTHR30154:SF34">
    <property type="entry name" value="TRANSCRIPTIONAL REGULATOR AZLB"/>
    <property type="match status" value="1"/>
</dbReference>
<dbReference type="PROSITE" id="PS50956">
    <property type="entry name" value="HTH_ASNC_2"/>
    <property type="match status" value="1"/>
</dbReference>